<feature type="domain" description="C2" evidence="2">
    <location>
        <begin position="1"/>
        <end position="109"/>
    </location>
</feature>
<feature type="compositionally biased region" description="Low complexity" evidence="1">
    <location>
        <begin position="194"/>
        <end position="228"/>
    </location>
</feature>
<dbReference type="InterPro" id="IPR035892">
    <property type="entry name" value="C2_domain_sf"/>
</dbReference>
<comment type="caution">
    <text evidence="3">The sequence shown here is derived from an EMBL/GenBank/DDBJ whole genome shotgun (WGS) entry which is preliminary data.</text>
</comment>
<gene>
    <name evidence="3" type="ORF">LUZ61_020948</name>
</gene>
<dbReference type="SMART" id="SM00239">
    <property type="entry name" value="C2"/>
    <property type="match status" value="1"/>
</dbReference>
<dbReference type="PANTHER" id="PTHR32246">
    <property type="entry name" value="INGRESSION PROTEIN FIC1"/>
    <property type="match status" value="1"/>
</dbReference>
<dbReference type="SUPFAM" id="SSF49562">
    <property type="entry name" value="C2 domain (Calcium/lipid-binding domain, CaLB)"/>
    <property type="match status" value="1"/>
</dbReference>
<evidence type="ECO:0000313" key="4">
    <source>
        <dbReference type="Proteomes" id="UP001210211"/>
    </source>
</evidence>
<feature type="compositionally biased region" description="Low complexity" evidence="1">
    <location>
        <begin position="144"/>
        <end position="156"/>
    </location>
</feature>
<proteinExistence type="predicted"/>
<dbReference type="PANTHER" id="PTHR32246:SF173">
    <property type="entry name" value="C2 DOMAIN-CONTAINING PROTEIN"/>
    <property type="match status" value="1"/>
</dbReference>
<dbReference type="GO" id="GO:0006952">
    <property type="term" value="P:defense response"/>
    <property type="evidence" value="ECO:0007669"/>
    <property type="project" value="InterPro"/>
</dbReference>
<feature type="compositionally biased region" description="Pro residues" evidence="1">
    <location>
        <begin position="157"/>
        <end position="172"/>
    </location>
</feature>
<dbReference type="PROSITE" id="PS50004">
    <property type="entry name" value="C2"/>
    <property type="match status" value="1"/>
</dbReference>
<organism evidence="3 4">
    <name type="scientific">Rhynchospora tenuis</name>
    <dbReference type="NCBI Taxonomy" id="198213"/>
    <lineage>
        <taxon>Eukaryota</taxon>
        <taxon>Viridiplantae</taxon>
        <taxon>Streptophyta</taxon>
        <taxon>Embryophyta</taxon>
        <taxon>Tracheophyta</taxon>
        <taxon>Spermatophyta</taxon>
        <taxon>Magnoliopsida</taxon>
        <taxon>Liliopsida</taxon>
        <taxon>Poales</taxon>
        <taxon>Cyperaceae</taxon>
        <taxon>Cyperoideae</taxon>
        <taxon>Rhynchosporeae</taxon>
        <taxon>Rhynchospora</taxon>
    </lineage>
</organism>
<dbReference type="Gene3D" id="2.60.40.150">
    <property type="entry name" value="C2 domain"/>
    <property type="match status" value="1"/>
</dbReference>
<sequence length="358" mass="37325">MAYRTLDLTLISAKDLKDINLLGKMDVYAEVSLSGDPRSRQRTKIHVDSGPNPTWNQTLRFNVPADPGAPGTLHIVMRAEKKALGDKDIGEVHLPLKELLENVRGDGPTQPQFVSYQVRVPSSGKPKGVINLSYKLSERIGSQAPASTASYGTPATAYPPPTAGAPYPPQTAYPPQGGYPQEKPAKTAEPVTAYPPSGYPAPAASEKPAKSSEPVTAYPPAGYPAPAASEKPAKNSEPVPAYPAGSSSAGPYAPPPPYYGAPQYGAPPPYGYAPPPQYGYAPPPQPGYGYPGYGYPPAQQVAQPQKKKKNGMGLGLGAGLLGGAIGGLILGDIVSDAAEDVYDSGYDAGFDDAGGFDF</sequence>
<reference evidence="3 4" key="1">
    <citation type="journal article" date="2022" name="Cell">
        <title>Repeat-based holocentromeres influence genome architecture and karyotype evolution.</title>
        <authorList>
            <person name="Hofstatter P.G."/>
            <person name="Thangavel G."/>
            <person name="Lux T."/>
            <person name="Neumann P."/>
            <person name="Vondrak T."/>
            <person name="Novak P."/>
            <person name="Zhang M."/>
            <person name="Costa L."/>
            <person name="Castellani M."/>
            <person name="Scott A."/>
            <person name="Toegelov H."/>
            <person name="Fuchs J."/>
            <person name="Mata-Sucre Y."/>
            <person name="Dias Y."/>
            <person name="Vanzela A.L.L."/>
            <person name="Huettel B."/>
            <person name="Almeida C.C.S."/>
            <person name="Simkova H."/>
            <person name="Souza G."/>
            <person name="Pedrosa-Harand A."/>
            <person name="Macas J."/>
            <person name="Mayer K.F.X."/>
            <person name="Houben A."/>
            <person name="Marques A."/>
        </authorList>
    </citation>
    <scope>NUCLEOTIDE SEQUENCE [LARGE SCALE GENOMIC DNA]</scope>
    <source>
        <strain evidence="3">RhyTen1mFocal</strain>
    </source>
</reference>
<name>A0AAD5ZEC1_9POAL</name>
<feature type="compositionally biased region" description="Low complexity" evidence="1">
    <location>
        <begin position="242"/>
        <end position="251"/>
    </location>
</feature>
<protein>
    <recommendedName>
        <fullName evidence="2">C2 domain-containing protein</fullName>
    </recommendedName>
</protein>
<feature type="compositionally biased region" description="Pro residues" evidence="1">
    <location>
        <begin position="252"/>
        <end position="286"/>
    </location>
</feature>
<dbReference type="CDD" id="cd04051">
    <property type="entry name" value="C2_SRC2_like"/>
    <property type="match status" value="1"/>
</dbReference>
<feature type="compositionally biased region" description="Low complexity" evidence="1">
    <location>
        <begin position="293"/>
        <end position="304"/>
    </location>
</feature>
<accession>A0AAD5ZEC1</accession>
<dbReference type="Proteomes" id="UP001210211">
    <property type="component" value="Unassembled WGS sequence"/>
</dbReference>
<evidence type="ECO:0000313" key="3">
    <source>
        <dbReference type="EMBL" id="KAJ3691784.1"/>
    </source>
</evidence>
<dbReference type="AlphaFoldDB" id="A0AAD5ZEC1"/>
<evidence type="ECO:0000259" key="2">
    <source>
        <dbReference type="PROSITE" id="PS50004"/>
    </source>
</evidence>
<evidence type="ECO:0000256" key="1">
    <source>
        <dbReference type="SAM" id="MobiDB-lite"/>
    </source>
</evidence>
<dbReference type="Pfam" id="PF00168">
    <property type="entry name" value="C2"/>
    <property type="match status" value="1"/>
</dbReference>
<keyword evidence="4" id="KW-1185">Reference proteome</keyword>
<feature type="region of interest" description="Disordered" evidence="1">
    <location>
        <begin position="143"/>
        <end position="313"/>
    </location>
</feature>
<dbReference type="EMBL" id="JAMRDG010000002">
    <property type="protein sequence ID" value="KAJ3691784.1"/>
    <property type="molecule type" value="Genomic_DNA"/>
</dbReference>
<dbReference type="InterPro" id="IPR000008">
    <property type="entry name" value="C2_dom"/>
</dbReference>
<dbReference type="InterPro" id="IPR044750">
    <property type="entry name" value="C2_SRC2/BAP"/>
</dbReference>